<feature type="chain" id="PRO_5045879560" description="Lipoprotein" evidence="1">
    <location>
        <begin position="22"/>
        <end position="107"/>
    </location>
</feature>
<keyword evidence="1" id="KW-0732">Signal</keyword>
<comment type="caution">
    <text evidence="2">The sequence shown here is derived from an EMBL/GenBank/DDBJ whole genome shotgun (WGS) entry which is preliminary data.</text>
</comment>
<dbReference type="Proteomes" id="UP001219956">
    <property type="component" value="Unassembled WGS sequence"/>
</dbReference>
<name>A0ABT5IWS3_9NEIS</name>
<evidence type="ECO:0000256" key="1">
    <source>
        <dbReference type="SAM" id="SignalP"/>
    </source>
</evidence>
<evidence type="ECO:0000313" key="2">
    <source>
        <dbReference type="EMBL" id="MDC7717022.1"/>
    </source>
</evidence>
<dbReference type="RefSeq" id="WP_017508166.1">
    <property type="nucleotide sequence ID" value="NZ_JAQQLF010000008.1"/>
</dbReference>
<gene>
    <name evidence="2" type="ORF">PQU95_07310</name>
</gene>
<feature type="signal peptide" evidence="1">
    <location>
        <begin position="1"/>
        <end position="21"/>
    </location>
</feature>
<organism evidence="2 3">
    <name type="scientific">Vogesella aquatica</name>
    <dbReference type="NCBI Taxonomy" id="2984206"/>
    <lineage>
        <taxon>Bacteria</taxon>
        <taxon>Pseudomonadati</taxon>
        <taxon>Pseudomonadota</taxon>
        <taxon>Betaproteobacteria</taxon>
        <taxon>Neisseriales</taxon>
        <taxon>Chromobacteriaceae</taxon>
        <taxon>Vogesella</taxon>
    </lineage>
</organism>
<reference evidence="2 3" key="1">
    <citation type="submission" date="2023-01" db="EMBL/GenBank/DDBJ databases">
        <title>Novel species of the genus Vogesella isolated from rivers.</title>
        <authorList>
            <person name="Lu H."/>
        </authorList>
    </citation>
    <scope>NUCLEOTIDE SEQUENCE [LARGE SCALE GENOMIC DNA]</scope>
    <source>
        <strain evidence="2 3">DC21W</strain>
    </source>
</reference>
<evidence type="ECO:0000313" key="3">
    <source>
        <dbReference type="Proteomes" id="UP001219956"/>
    </source>
</evidence>
<sequence length="107" mass="11349">MVKRLLILLAASSLLAGCATLAPRQLAQDRLNDACRSKIASTPLLPLLSSQSKINGYCSCASDKLVSGLSNSELLEVSAKGKDILAEPAWQGRLLNVGLQCLNTLVR</sequence>
<keyword evidence="3" id="KW-1185">Reference proteome</keyword>
<protein>
    <recommendedName>
        <fullName evidence="4">Lipoprotein</fullName>
    </recommendedName>
</protein>
<dbReference type="EMBL" id="JAQQLF010000008">
    <property type="protein sequence ID" value="MDC7717022.1"/>
    <property type="molecule type" value="Genomic_DNA"/>
</dbReference>
<proteinExistence type="predicted"/>
<accession>A0ABT5IWS3</accession>
<evidence type="ECO:0008006" key="4">
    <source>
        <dbReference type="Google" id="ProtNLM"/>
    </source>
</evidence>
<dbReference type="PROSITE" id="PS51257">
    <property type="entry name" value="PROKAR_LIPOPROTEIN"/>
    <property type="match status" value="1"/>
</dbReference>